<dbReference type="SUPFAM" id="SSF48264">
    <property type="entry name" value="Cytochrome P450"/>
    <property type="match status" value="2"/>
</dbReference>
<evidence type="ECO:0000256" key="3">
    <source>
        <dbReference type="ARBA" id="ARBA00022723"/>
    </source>
</evidence>
<dbReference type="GeneID" id="43645283"/>
<keyword evidence="6" id="KW-0503">Monooxygenase</keyword>
<evidence type="ECO:0000256" key="6">
    <source>
        <dbReference type="ARBA" id="ARBA00023033"/>
    </source>
</evidence>
<evidence type="ECO:0000256" key="5">
    <source>
        <dbReference type="ARBA" id="ARBA00023004"/>
    </source>
</evidence>
<keyword evidence="3" id="KW-0479">Metal-binding</keyword>
<keyword evidence="7" id="KW-0812">Transmembrane</keyword>
<dbReference type="GO" id="GO:0019748">
    <property type="term" value="P:secondary metabolic process"/>
    <property type="evidence" value="ECO:0007669"/>
    <property type="project" value="UniProtKB-ARBA"/>
</dbReference>
<evidence type="ECO:0000313" key="8">
    <source>
        <dbReference type="EMBL" id="KAE8131487.1"/>
    </source>
</evidence>
<evidence type="ECO:0000256" key="7">
    <source>
        <dbReference type="SAM" id="Phobius"/>
    </source>
</evidence>
<dbReference type="InterPro" id="IPR036396">
    <property type="entry name" value="Cyt_P450_sf"/>
</dbReference>
<reference evidence="8 9" key="1">
    <citation type="submission" date="2019-04" db="EMBL/GenBank/DDBJ databases">
        <title>Friends and foes A comparative genomics study of 23 Aspergillus species from section Flavi.</title>
        <authorList>
            <consortium name="DOE Joint Genome Institute"/>
            <person name="Kjaerbolling I."/>
            <person name="Vesth T."/>
            <person name="Frisvad J.C."/>
            <person name="Nybo J.L."/>
            <person name="Theobald S."/>
            <person name="Kildgaard S."/>
            <person name="Isbrandt T."/>
            <person name="Kuo A."/>
            <person name="Sato A."/>
            <person name="Lyhne E.K."/>
            <person name="Kogle M.E."/>
            <person name="Wiebenga A."/>
            <person name="Kun R.S."/>
            <person name="Lubbers R.J."/>
            <person name="Makela M.R."/>
            <person name="Barry K."/>
            <person name="Chovatia M."/>
            <person name="Clum A."/>
            <person name="Daum C."/>
            <person name="Haridas S."/>
            <person name="He G."/>
            <person name="LaButti K."/>
            <person name="Lipzen A."/>
            <person name="Mondo S."/>
            <person name="Riley R."/>
            <person name="Salamov A."/>
            <person name="Simmons B.A."/>
            <person name="Magnuson J.K."/>
            <person name="Henrissat B."/>
            <person name="Mortensen U.H."/>
            <person name="Larsen T.O."/>
            <person name="Devries R.P."/>
            <person name="Grigoriev I.V."/>
            <person name="Machida M."/>
            <person name="Baker S.E."/>
            <person name="Andersen M.R."/>
        </authorList>
    </citation>
    <scope>NUCLEOTIDE SEQUENCE [LARGE SCALE GENOMIC DNA]</scope>
    <source>
        <strain evidence="8 9">CBS 117625</strain>
    </source>
</reference>
<feature type="transmembrane region" description="Helical" evidence="7">
    <location>
        <begin position="17"/>
        <end position="37"/>
    </location>
</feature>
<dbReference type="GO" id="GO:0016705">
    <property type="term" value="F:oxidoreductase activity, acting on paired donors, with incorporation or reduction of molecular oxygen"/>
    <property type="evidence" value="ECO:0007669"/>
    <property type="project" value="InterPro"/>
</dbReference>
<organism evidence="8 9">
    <name type="scientific">Aspergillus pseudotamarii</name>
    <dbReference type="NCBI Taxonomy" id="132259"/>
    <lineage>
        <taxon>Eukaryota</taxon>
        <taxon>Fungi</taxon>
        <taxon>Dikarya</taxon>
        <taxon>Ascomycota</taxon>
        <taxon>Pezizomycotina</taxon>
        <taxon>Eurotiomycetes</taxon>
        <taxon>Eurotiomycetidae</taxon>
        <taxon>Eurotiales</taxon>
        <taxon>Aspergillaceae</taxon>
        <taxon>Aspergillus</taxon>
        <taxon>Aspergillus subgen. Circumdati</taxon>
    </lineage>
</organism>
<dbReference type="RefSeq" id="XP_031907550.1">
    <property type="nucleotide sequence ID" value="XM_032061073.1"/>
</dbReference>
<proteinExistence type="inferred from homology"/>
<evidence type="ECO:0000313" key="9">
    <source>
        <dbReference type="Proteomes" id="UP000325672"/>
    </source>
</evidence>
<dbReference type="EMBL" id="ML743658">
    <property type="protein sequence ID" value="KAE8131487.1"/>
    <property type="molecule type" value="Genomic_DNA"/>
</dbReference>
<keyword evidence="9" id="KW-1185">Reference proteome</keyword>
<dbReference type="GO" id="GO:0005506">
    <property type="term" value="F:iron ion binding"/>
    <property type="evidence" value="ECO:0007669"/>
    <property type="project" value="InterPro"/>
</dbReference>
<keyword evidence="7" id="KW-0472">Membrane</keyword>
<evidence type="ECO:0000256" key="4">
    <source>
        <dbReference type="ARBA" id="ARBA00023002"/>
    </source>
</evidence>
<dbReference type="InterPro" id="IPR001128">
    <property type="entry name" value="Cyt_P450"/>
</dbReference>
<dbReference type="GO" id="GO:0004497">
    <property type="term" value="F:monooxygenase activity"/>
    <property type="evidence" value="ECO:0007669"/>
    <property type="project" value="UniProtKB-KW"/>
</dbReference>
<evidence type="ECO:0000256" key="2">
    <source>
        <dbReference type="ARBA" id="ARBA00010617"/>
    </source>
</evidence>
<accession>A0A5N6SC02</accession>
<dbReference type="Gene3D" id="1.10.630.10">
    <property type="entry name" value="Cytochrome P450"/>
    <property type="match status" value="1"/>
</dbReference>
<protein>
    <submittedName>
        <fullName evidence="8">Cytochrome P450</fullName>
    </submittedName>
</protein>
<comment type="similarity">
    <text evidence="2">Belongs to the cytochrome P450 family.</text>
</comment>
<dbReference type="CDD" id="cd11041">
    <property type="entry name" value="CYP503A1-like"/>
    <property type="match status" value="1"/>
</dbReference>
<sequence>MAILSTFKTGNLVETGVYAALVTFGVALLFGLVAFMSDFLDGWLRRRALGDIPFVDEGSNMSACLRWWSRRFEAEKEYAKAYKLYSKRGKPYATRVKNNDHGIVLPLNSTKEWRSLPSDQLSFLHALSEFADLYMHINVTDRTPLHAVHYCNNANTLSRFNRHIVDATYKTLPLIAGKPTDHDWKQLNVFHSMLSLCSTVAMSVLLGPEFSMDTSLIQTIMKYNTAIMPSCAERTSYPRILRPFVWRLSPLCRAMQSNLSKAKMKLIPEIKHRIGIARSKKGWIENGGPMSLLDGLIEMAFEKGSLSRSSDRGDDAQQVHLLAEEIMFYHFELSSPIAFFITFNLYVIMNHKEYLAPLREEIREASKLTGGSLTLDTLKHAPKLESFVKETCRLYDISCCKLFRPHQTFHLISFLFFPFYQIATDQHPTRSLVTSFRRVMKPVHLESINLSLSPGTIIMSPGRDVHFDPEYYENPTMFDGYRFYDASRETCTPHISTTSPTFLTFSHGISACPARVLATQITRTIFILLLLKYDVELAHEEMPPYGIADGPVYLPNPSIMMRVRPRQKGVFGP</sequence>
<dbReference type="Pfam" id="PF00067">
    <property type="entry name" value="p450"/>
    <property type="match status" value="2"/>
</dbReference>
<keyword evidence="7" id="KW-1133">Transmembrane helix</keyword>
<gene>
    <name evidence="8" type="ORF">BDV38DRAFT_288639</name>
</gene>
<name>A0A5N6SC02_ASPPS</name>
<dbReference type="Proteomes" id="UP000325672">
    <property type="component" value="Unassembled WGS sequence"/>
</dbReference>
<dbReference type="PANTHER" id="PTHR46206">
    <property type="entry name" value="CYTOCHROME P450"/>
    <property type="match status" value="1"/>
</dbReference>
<dbReference type="OrthoDB" id="1844152at2759"/>
<keyword evidence="4" id="KW-0560">Oxidoreductase</keyword>
<comment type="cofactor">
    <cofactor evidence="1">
        <name>heme</name>
        <dbReference type="ChEBI" id="CHEBI:30413"/>
    </cofactor>
</comment>
<keyword evidence="5" id="KW-0408">Iron</keyword>
<dbReference type="AlphaFoldDB" id="A0A5N6SC02"/>
<evidence type="ECO:0000256" key="1">
    <source>
        <dbReference type="ARBA" id="ARBA00001971"/>
    </source>
</evidence>
<dbReference type="GO" id="GO:0020037">
    <property type="term" value="F:heme binding"/>
    <property type="evidence" value="ECO:0007669"/>
    <property type="project" value="InterPro"/>
</dbReference>